<gene>
    <name evidence="1" type="ORF">GCM10020366_70510</name>
</gene>
<evidence type="ECO:0000313" key="2">
    <source>
        <dbReference type="Proteomes" id="UP001500483"/>
    </source>
</evidence>
<organism evidence="1 2">
    <name type="scientific">Saccharopolyspora gregorii</name>
    <dbReference type="NCBI Taxonomy" id="33914"/>
    <lineage>
        <taxon>Bacteria</taxon>
        <taxon>Bacillati</taxon>
        <taxon>Actinomycetota</taxon>
        <taxon>Actinomycetes</taxon>
        <taxon>Pseudonocardiales</taxon>
        <taxon>Pseudonocardiaceae</taxon>
        <taxon>Saccharopolyspora</taxon>
    </lineage>
</organism>
<evidence type="ECO:0000313" key="1">
    <source>
        <dbReference type="EMBL" id="GAA3366531.1"/>
    </source>
</evidence>
<keyword evidence="2" id="KW-1185">Reference proteome</keyword>
<accession>A0ABP6S2S1</accession>
<dbReference type="EMBL" id="BAAAYK010000041">
    <property type="protein sequence ID" value="GAA3366531.1"/>
    <property type="molecule type" value="Genomic_DNA"/>
</dbReference>
<protein>
    <recommendedName>
        <fullName evidence="3">DUF222 domain-containing protein</fullName>
    </recommendedName>
</protein>
<dbReference type="RefSeq" id="WP_344931498.1">
    <property type="nucleotide sequence ID" value="NZ_BAAAYK010000041.1"/>
</dbReference>
<evidence type="ECO:0008006" key="3">
    <source>
        <dbReference type="Google" id="ProtNLM"/>
    </source>
</evidence>
<comment type="caution">
    <text evidence="1">The sequence shown here is derived from an EMBL/GenBank/DDBJ whole genome shotgun (WGS) entry which is preliminary data.</text>
</comment>
<proteinExistence type="predicted"/>
<dbReference type="Proteomes" id="UP001500483">
    <property type="component" value="Unassembled WGS sequence"/>
</dbReference>
<name>A0ABP6S2S1_9PSEU</name>
<sequence length="102" mass="10148">MGPGVLGADAATTYDAAARALGLRTLDDRVLRLVDAIGVLRSVACLALAPQLPMLAEAVAPCSTAGGTAPSPVASSADLARLRATGCRPSRAASTTRGRTCA</sequence>
<reference evidence="2" key="1">
    <citation type="journal article" date="2019" name="Int. J. Syst. Evol. Microbiol.">
        <title>The Global Catalogue of Microorganisms (GCM) 10K type strain sequencing project: providing services to taxonomists for standard genome sequencing and annotation.</title>
        <authorList>
            <consortium name="The Broad Institute Genomics Platform"/>
            <consortium name="The Broad Institute Genome Sequencing Center for Infectious Disease"/>
            <person name="Wu L."/>
            <person name="Ma J."/>
        </authorList>
    </citation>
    <scope>NUCLEOTIDE SEQUENCE [LARGE SCALE GENOMIC DNA]</scope>
    <source>
        <strain evidence="2">JCM 9687</strain>
    </source>
</reference>